<dbReference type="PANTHER" id="PTHR10584">
    <property type="entry name" value="SUGAR KINASE"/>
    <property type="match status" value="1"/>
</dbReference>
<evidence type="ECO:0000259" key="3">
    <source>
        <dbReference type="Pfam" id="PF00294"/>
    </source>
</evidence>
<protein>
    <submittedName>
        <fullName evidence="4">Ribokinase</fullName>
    </submittedName>
</protein>
<dbReference type="GO" id="GO:0005829">
    <property type="term" value="C:cytosol"/>
    <property type="evidence" value="ECO:0007669"/>
    <property type="project" value="TreeGrafter"/>
</dbReference>
<keyword evidence="1" id="KW-0808">Transferase</keyword>
<accession>A0A9R1C768</accession>
<name>A0A9R1C768_9BACT</name>
<dbReference type="Proteomes" id="UP000825483">
    <property type="component" value="Unassembled WGS sequence"/>
</dbReference>
<dbReference type="RefSeq" id="WP_223927562.1">
    <property type="nucleotide sequence ID" value="NZ_BPTU01000003.1"/>
</dbReference>
<organism evidence="4 5">
    <name type="scientific">Prevotella lacticifex</name>
    <dbReference type="NCBI Taxonomy" id="2854755"/>
    <lineage>
        <taxon>Bacteria</taxon>
        <taxon>Pseudomonadati</taxon>
        <taxon>Bacteroidota</taxon>
        <taxon>Bacteroidia</taxon>
        <taxon>Bacteroidales</taxon>
        <taxon>Prevotellaceae</taxon>
        <taxon>Prevotella</taxon>
    </lineage>
</organism>
<comment type="caution">
    <text evidence="4">The sequence shown here is derived from an EMBL/GenBank/DDBJ whole genome shotgun (WGS) entry which is preliminary data.</text>
</comment>
<evidence type="ECO:0000256" key="1">
    <source>
        <dbReference type="ARBA" id="ARBA00022679"/>
    </source>
</evidence>
<gene>
    <name evidence="4" type="ORF">PRLR5076_01290</name>
</gene>
<dbReference type="InterPro" id="IPR029056">
    <property type="entry name" value="Ribokinase-like"/>
</dbReference>
<keyword evidence="5" id="KW-1185">Reference proteome</keyword>
<dbReference type="AlphaFoldDB" id="A0A9R1C768"/>
<dbReference type="SUPFAM" id="SSF53613">
    <property type="entry name" value="Ribokinase-like"/>
    <property type="match status" value="1"/>
</dbReference>
<dbReference type="Gene3D" id="3.40.1190.20">
    <property type="match status" value="1"/>
</dbReference>
<dbReference type="InterPro" id="IPR011611">
    <property type="entry name" value="PfkB_dom"/>
</dbReference>
<dbReference type="GO" id="GO:0016301">
    <property type="term" value="F:kinase activity"/>
    <property type="evidence" value="ECO:0007669"/>
    <property type="project" value="UniProtKB-KW"/>
</dbReference>
<evidence type="ECO:0000313" key="5">
    <source>
        <dbReference type="Proteomes" id="UP000825483"/>
    </source>
</evidence>
<dbReference type="Pfam" id="PF00294">
    <property type="entry name" value="PfkB"/>
    <property type="match status" value="1"/>
</dbReference>
<keyword evidence="2" id="KW-0418">Kinase</keyword>
<proteinExistence type="predicted"/>
<dbReference type="GeneID" id="72468185"/>
<dbReference type="EMBL" id="BPUB01000001">
    <property type="protein sequence ID" value="GJG57278.1"/>
    <property type="molecule type" value="Genomic_DNA"/>
</dbReference>
<evidence type="ECO:0000313" key="4">
    <source>
        <dbReference type="EMBL" id="GJG57278.1"/>
    </source>
</evidence>
<feature type="domain" description="Carbohydrate kinase PfkB" evidence="3">
    <location>
        <begin position="4"/>
        <end position="276"/>
    </location>
</feature>
<evidence type="ECO:0000256" key="2">
    <source>
        <dbReference type="ARBA" id="ARBA00022777"/>
    </source>
</evidence>
<dbReference type="PANTHER" id="PTHR10584:SF166">
    <property type="entry name" value="RIBOKINASE"/>
    <property type="match status" value="1"/>
</dbReference>
<reference evidence="4" key="1">
    <citation type="journal article" date="2022" name="Int. J. Syst. Evol. Microbiol.">
        <title>Prevotella lacticifex sp. nov., isolated from the rumen of cows.</title>
        <authorList>
            <person name="Shinkai T."/>
            <person name="Ikeyama N."/>
            <person name="Kumagai M."/>
            <person name="Ohmori H."/>
            <person name="Sakamoto M."/>
            <person name="Ohkuma M."/>
            <person name="Mitsumori M."/>
        </authorList>
    </citation>
    <scope>NUCLEOTIDE SEQUENCE</scope>
    <source>
        <strain evidence="4">R5076</strain>
    </source>
</reference>
<sequence>MYDICSIGHITRDKIITPEKTVFMAGGTSFYMSRGISRLPRRVSYQLVTKVGEGHRGEVAKIKALGIDTICLPSRHTVYFENSYGADSNNRTQRVLAKADAFTVDDVSSLNAKIFHLGSLLADDFSPEVVECLAEKGTVSIDVQGYLREVVGQDVRATAFRDRDRILACTGILKLNEHEMRVIADSDDARTVARDIAARGVSEVVITLGSYGSVIYAGGSFYDIPAYRPRRVVDTTGCGDTFSTGYLYCRSLGASPDEAGRYAAAMCTLKLEHSGPFDGTEEDIKEILKNEK</sequence>